<dbReference type="eggNOG" id="COG0543">
    <property type="taxonomic scope" value="Bacteria"/>
</dbReference>
<dbReference type="InterPro" id="IPR039261">
    <property type="entry name" value="FNR_nucleotide-bd"/>
</dbReference>
<dbReference type="KEGG" id="cpf:CPF_2055"/>
<dbReference type="PROSITE" id="PS00197">
    <property type="entry name" value="2FE2S_FER_1"/>
    <property type="match status" value="1"/>
</dbReference>
<dbReference type="SUPFAM" id="SSF63380">
    <property type="entry name" value="Riboflavin synthase domain-like"/>
    <property type="match status" value="1"/>
</dbReference>
<dbReference type="InterPro" id="IPR017938">
    <property type="entry name" value="Riboflavin_synthase-like_b-brl"/>
</dbReference>
<proteinExistence type="predicted"/>
<dbReference type="EMBL" id="CP000246">
    <property type="protein sequence ID" value="ABG82649.1"/>
    <property type="molecule type" value="Genomic_DNA"/>
</dbReference>
<gene>
    <name evidence="1" type="ordered locus">CPF_2055</name>
</gene>
<dbReference type="RefSeq" id="WP_003463476.1">
    <property type="nucleotide sequence ID" value="NC_008261.1"/>
</dbReference>
<dbReference type="PANTHER" id="PTHR43513:SF3">
    <property type="entry name" value="DIHYDROOROTATE DEHYDROGENASE B (NAD(+)), ELECTRON TRANSFER SUBUNIT-RELATED"/>
    <property type="match status" value="1"/>
</dbReference>
<sequence length="326" mass="36536">MDYEVIDCIDAGTEFCPCHLAEEGECILCSQLHGKCFCDCVNWKGVCIYEEFASNGFKAKEGRKTFTCDVIDAVEVEEGLLFIEFRAPHKLCIDLLGPGKFIFIRTNDNPFFDVPISILESDADKNIIKVLIEVRGIKTKRLLNTEVKGEITIRGPYFNGVFGIKNIDSTKNGEVLVLCRGIGLAPAVPVIKKLANEGNKVKILLDKAPFKESYIEKYLEGYDVQYIPMNLINKGEISNEAKEVIKNGQWDLIHCAGADILTYKLIEYLNDLKDESTKVSCCNNAKMCCGEGVCGSCTARFAGHKVKRLCKVQSDPRKIFEDRRFI</sequence>
<accession>A0A0H2YQJ6</accession>
<dbReference type="PANTHER" id="PTHR43513">
    <property type="entry name" value="DIHYDROOROTATE DEHYDROGENASE B (NAD(+)), ELECTRON TRANSFER SUBUNIT"/>
    <property type="match status" value="1"/>
</dbReference>
<reference evidence="1 2" key="1">
    <citation type="journal article" date="2006" name="Genome Res.">
        <title>Skewed genomic variability in strains of the toxigenic bacterial pathogen, Clostridium perfringens.</title>
        <authorList>
            <person name="Myers G.S."/>
            <person name="Rasko D.A."/>
            <person name="Cheung J.K."/>
            <person name="Ravel J."/>
            <person name="Seshadri R."/>
            <person name="Deboy R.T."/>
            <person name="Ren Q."/>
            <person name="Varga J."/>
            <person name="Awad M.M."/>
            <person name="Brinkac L.M."/>
            <person name="Daugherty S.C."/>
            <person name="Haft D.H."/>
            <person name="Dodson R.J."/>
            <person name="Madupu R."/>
            <person name="Nelson W.C."/>
            <person name="Rosovitz M.J."/>
            <person name="Sullivan S.A."/>
            <person name="Khouri H."/>
            <person name="Dimitrov G.I."/>
            <person name="Watkins K.L."/>
            <person name="Mulligan S."/>
            <person name="Benton J."/>
            <person name="Radune D."/>
            <person name="Fisher D.J."/>
            <person name="Atkins H.S."/>
            <person name="Hiscox T."/>
            <person name="Jost B.H."/>
            <person name="Billington S.J."/>
            <person name="Songer J.G."/>
            <person name="McClane B.A."/>
            <person name="Titball R.W."/>
            <person name="Rood J.I."/>
            <person name="Melville S.B."/>
            <person name="Paulsen I.T."/>
        </authorList>
    </citation>
    <scope>NUCLEOTIDE SEQUENCE [LARGE SCALE GENOMIC DNA]</scope>
    <source>
        <strain evidence="2">ATCC 13124 / DSM 756 / JCM 1290 / NCIMB 6125 / NCTC 8237 / S 107 / Type A</strain>
    </source>
</reference>
<organism evidence="1 2">
    <name type="scientific">Clostridium perfringens (strain ATCC 13124 / DSM 756 / JCM 1290 / NCIMB 6125 / NCTC 8237 / Type A)</name>
    <dbReference type="NCBI Taxonomy" id="195103"/>
    <lineage>
        <taxon>Bacteria</taxon>
        <taxon>Bacillati</taxon>
        <taxon>Bacillota</taxon>
        <taxon>Clostridia</taxon>
        <taxon>Eubacteriales</taxon>
        <taxon>Clostridiaceae</taxon>
        <taxon>Clostridium</taxon>
    </lineage>
</organism>
<dbReference type="Proteomes" id="UP000001823">
    <property type="component" value="Chromosome"/>
</dbReference>
<dbReference type="HOGENOM" id="CLU_926533_0_0_9"/>
<dbReference type="NCBIfam" id="NF004470">
    <property type="entry name" value="PRK05802.1"/>
    <property type="match status" value="1"/>
</dbReference>
<dbReference type="Gene3D" id="2.40.30.10">
    <property type="entry name" value="Translation factors"/>
    <property type="match status" value="1"/>
</dbReference>
<dbReference type="PaxDb" id="195103-CPF_2055"/>
<dbReference type="InterPro" id="IPR050353">
    <property type="entry name" value="PyrK_electron_transfer"/>
</dbReference>
<dbReference type="GO" id="GO:0051537">
    <property type="term" value="F:2 iron, 2 sulfur cluster binding"/>
    <property type="evidence" value="ECO:0007669"/>
    <property type="project" value="InterPro"/>
</dbReference>
<dbReference type="InterPro" id="IPR006058">
    <property type="entry name" value="2Fe2S_fd_BS"/>
</dbReference>
<keyword evidence="2" id="KW-1185">Reference proteome</keyword>
<evidence type="ECO:0000313" key="1">
    <source>
        <dbReference type="EMBL" id="ABG82649.1"/>
    </source>
</evidence>
<dbReference type="STRING" id="195103.CPF_2055"/>
<dbReference type="SUPFAM" id="SSF52343">
    <property type="entry name" value="Ferredoxin reductase-like, C-terminal NADP-linked domain"/>
    <property type="match status" value="1"/>
</dbReference>
<evidence type="ECO:0000313" key="2">
    <source>
        <dbReference type="Proteomes" id="UP000001823"/>
    </source>
</evidence>
<dbReference type="CDD" id="cd06192">
    <property type="entry name" value="DHOD_e_trans_like"/>
    <property type="match status" value="1"/>
</dbReference>
<dbReference type="AlphaFoldDB" id="A0A0H2YQJ6"/>
<protein>
    <submittedName>
        <fullName evidence="1">Oxidoreductase family protein</fullName>
    </submittedName>
</protein>
<name>A0A0H2YQJ6_CLOP1</name>